<dbReference type="Gene3D" id="1.20.1560.10">
    <property type="entry name" value="ABC transporter type 1, transmembrane domain"/>
    <property type="match status" value="2"/>
</dbReference>
<keyword evidence="6 8" id="KW-0472">Membrane</keyword>
<keyword evidence="2 8" id="KW-0812">Transmembrane</keyword>
<dbReference type="PROSITE" id="PS50893">
    <property type="entry name" value="ABC_TRANSPORTER_2"/>
    <property type="match status" value="1"/>
</dbReference>
<name>A0A6S8XR72_9STRA</name>
<dbReference type="PROSITE" id="PS00211">
    <property type="entry name" value="ABC_TRANSPORTER_1"/>
    <property type="match status" value="1"/>
</dbReference>
<gene>
    <name evidence="11" type="ORF">CDEB00056_LOCUS17642</name>
    <name evidence="12" type="ORF">CDEB00056_LOCUS17643</name>
</gene>
<reference evidence="11" key="1">
    <citation type="submission" date="2021-01" db="EMBL/GenBank/DDBJ databases">
        <authorList>
            <person name="Corre E."/>
            <person name="Pelletier E."/>
            <person name="Niang G."/>
            <person name="Scheremetjew M."/>
            <person name="Finn R."/>
            <person name="Kale V."/>
            <person name="Holt S."/>
            <person name="Cochrane G."/>
            <person name="Meng A."/>
            <person name="Brown T."/>
            <person name="Cohen L."/>
        </authorList>
    </citation>
    <scope>NUCLEOTIDE SEQUENCE</scope>
    <source>
        <strain evidence="11">MM31A-1</strain>
    </source>
</reference>
<dbReference type="Pfam" id="PF00664">
    <property type="entry name" value="ABC_membrane"/>
    <property type="match status" value="2"/>
</dbReference>
<feature type="compositionally biased region" description="Low complexity" evidence="7">
    <location>
        <begin position="139"/>
        <end position="159"/>
    </location>
</feature>
<sequence length="664" mass="70862">MKPGKRKQDKARREEIKRRLKSELKKEIKPLLLGTLAMIGSVTANQAVPKLLGRVLDQNACPVTSKSNNISNSNSTSNNGLMLVILGGGVASFLRTTMLNRAQDSIASRLRMQVFAKLMKRNIQWYQTSTGAGAGGAGSSNAASDSGKNASDDSSISIRSDSHGDGDSDSDDGDDKRSNGKSPAEIQSILSDDVDNVSESFTTSIANTIRSMCSVVFATRNMLIINPHLLSISVGVVPIIGSAAVILNKFVKKIVSRQRDLSLQAEAFAAERVEHLSMVKISSREEDEIERYLKMQARVVKLGKLASWARGTFMGFMFSASSAALVMVFHAGGKDVAKGILTHGELKSFATYTFMLGLGTSGVMKGLGKIAHGLVCAERVYNLLDDDSGDDDVDEDVTNTAISVNASDVNEIKASNISFSYASSSKENANILNDISLDISRGQVVALVGSNGSGKSTVAKLLVALYKPKSGSIVAKTDAGGTIDMKYLDRETQSKLVQLVPQQPAIFNMSVSDNVTYTNPNASQADINKALEAANCSGFISKLDEGLNFNVGRNGSKLSGGQRQRIALARALLSDPSLLILDEPNSSMDAEGDNAVADAVKACRDGNSDGIKRGLLLISHRPASLKLANRIIVLKEGKVVEEGTFDALVRSKDSELCQLMPDLQ</sequence>
<dbReference type="GO" id="GO:0005743">
    <property type="term" value="C:mitochondrial inner membrane"/>
    <property type="evidence" value="ECO:0007669"/>
    <property type="project" value="TreeGrafter"/>
</dbReference>
<evidence type="ECO:0000256" key="1">
    <source>
        <dbReference type="ARBA" id="ARBA00004141"/>
    </source>
</evidence>
<proteinExistence type="predicted"/>
<evidence type="ECO:0000259" key="9">
    <source>
        <dbReference type="PROSITE" id="PS50893"/>
    </source>
</evidence>
<dbReference type="AlphaFoldDB" id="A0A6S8XR72"/>
<feature type="domain" description="ABC transporter" evidence="9">
    <location>
        <begin position="412"/>
        <end position="661"/>
    </location>
</feature>
<evidence type="ECO:0000256" key="4">
    <source>
        <dbReference type="ARBA" id="ARBA00022840"/>
    </source>
</evidence>
<dbReference type="PANTHER" id="PTHR43394:SF1">
    <property type="entry name" value="ATP-BINDING CASSETTE SUB-FAMILY B MEMBER 10, MITOCHONDRIAL"/>
    <property type="match status" value="1"/>
</dbReference>
<protein>
    <recommendedName>
        <fullName evidence="13">ABC transporter domain-containing protein</fullName>
    </recommendedName>
</protein>
<organism evidence="11">
    <name type="scientific">Chaetoceros debilis</name>
    <dbReference type="NCBI Taxonomy" id="122233"/>
    <lineage>
        <taxon>Eukaryota</taxon>
        <taxon>Sar</taxon>
        <taxon>Stramenopiles</taxon>
        <taxon>Ochrophyta</taxon>
        <taxon>Bacillariophyta</taxon>
        <taxon>Coscinodiscophyceae</taxon>
        <taxon>Chaetocerotophycidae</taxon>
        <taxon>Chaetocerotales</taxon>
        <taxon>Chaetocerotaceae</taxon>
        <taxon>Chaetoceros</taxon>
    </lineage>
</organism>
<dbReference type="SUPFAM" id="SSF52540">
    <property type="entry name" value="P-loop containing nucleoside triphosphate hydrolases"/>
    <property type="match status" value="1"/>
</dbReference>
<dbReference type="InterPro" id="IPR036640">
    <property type="entry name" value="ABC1_TM_sf"/>
</dbReference>
<accession>A0A6S8XR72</accession>
<evidence type="ECO:0000256" key="3">
    <source>
        <dbReference type="ARBA" id="ARBA00022741"/>
    </source>
</evidence>
<evidence type="ECO:0000313" key="12">
    <source>
        <dbReference type="EMBL" id="CAE0472790.1"/>
    </source>
</evidence>
<evidence type="ECO:0000259" key="10">
    <source>
        <dbReference type="PROSITE" id="PS50929"/>
    </source>
</evidence>
<keyword evidence="4" id="KW-0067">ATP-binding</keyword>
<dbReference type="SUPFAM" id="SSF90123">
    <property type="entry name" value="ABC transporter transmembrane region"/>
    <property type="match status" value="2"/>
</dbReference>
<evidence type="ECO:0000256" key="6">
    <source>
        <dbReference type="ARBA" id="ARBA00023136"/>
    </source>
</evidence>
<dbReference type="GO" id="GO:0090374">
    <property type="term" value="P:oligopeptide export from mitochondrion"/>
    <property type="evidence" value="ECO:0007669"/>
    <property type="project" value="TreeGrafter"/>
</dbReference>
<dbReference type="GO" id="GO:0015421">
    <property type="term" value="F:ABC-type oligopeptide transporter activity"/>
    <property type="evidence" value="ECO:0007669"/>
    <property type="project" value="TreeGrafter"/>
</dbReference>
<evidence type="ECO:0000256" key="8">
    <source>
        <dbReference type="SAM" id="Phobius"/>
    </source>
</evidence>
<evidence type="ECO:0000256" key="7">
    <source>
        <dbReference type="SAM" id="MobiDB-lite"/>
    </source>
</evidence>
<evidence type="ECO:0000256" key="5">
    <source>
        <dbReference type="ARBA" id="ARBA00022989"/>
    </source>
</evidence>
<feature type="transmembrane region" description="Helical" evidence="8">
    <location>
        <begin position="229"/>
        <end position="251"/>
    </location>
</feature>
<evidence type="ECO:0008006" key="13">
    <source>
        <dbReference type="Google" id="ProtNLM"/>
    </source>
</evidence>
<dbReference type="InterPro" id="IPR027417">
    <property type="entry name" value="P-loop_NTPase"/>
</dbReference>
<keyword evidence="5 8" id="KW-1133">Transmembrane helix</keyword>
<dbReference type="EMBL" id="HBIO01022976">
    <property type="protein sequence ID" value="CAE0472790.1"/>
    <property type="molecule type" value="Transcribed_RNA"/>
</dbReference>
<dbReference type="SMART" id="SM00382">
    <property type="entry name" value="AAA"/>
    <property type="match status" value="1"/>
</dbReference>
<dbReference type="InterPro" id="IPR003439">
    <property type="entry name" value="ABC_transporter-like_ATP-bd"/>
</dbReference>
<feature type="transmembrane region" description="Helical" evidence="8">
    <location>
        <begin position="311"/>
        <end position="332"/>
    </location>
</feature>
<comment type="subcellular location">
    <subcellularLocation>
        <location evidence="1">Membrane</location>
        <topology evidence="1">Multi-pass membrane protein</topology>
    </subcellularLocation>
</comment>
<feature type="region of interest" description="Disordered" evidence="7">
    <location>
        <begin position="132"/>
        <end position="182"/>
    </location>
</feature>
<dbReference type="InterPro" id="IPR011527">
    <property type="entry name" value="ABC1_TM_dom"/>
</dbReference>
<dbReference type="PANTHER" id="PTHR43394">
    <property type="entry name" value="ATP-DEPENDENT PERMEASE MDL1, MITOCHONDRIAL"/>
    <property type="match status" value="1"/>
</dbReference>
<dbReference type="Pfam" id="PF00005">
    <property type="entry name" value="ABC_tran"/>
    <property type="match status" value="1"/>
</dbReference>
<dbReference type="InterPro" id="IPR017871">
    <property type="entry name" value="ABC_transporter-like_CS"/>
</dbReference>
<dbReference type="EMBL" id="HBIO01022975">
    <property type="protein sequence ID" value="CAE0472789.1"/>
    <property type="molecule type" value="Transcribed_RNA"/>
</dbReference>
<evidence type="ECO:0000313" key="11">
    <source>
        <dbReference type="EMBL" id="CAE0472789.1"/>
    </source>
</evidence>
<dbReference type="Gene3D" id="3.40.50.300">
    <property type="entry name" value="P-loop containing nucleotide triphosphate hydrolases"/>
    <property type="match status" value="1"/>
</dbReference>
<dbReference type="InterPro" id="IPR039421">
    <property type="entry name" value="Type_1_exporter"/>
</dbReference>
<dbReference type="GO" id="GO:0005524">
    <property type="term" value="F:ATP binding"/>
    <property type="evidence" value="ECO:0007669"/>
    <property type="project" value="UniProtKB-KW"/>
</dbReference>
<keyword evidence="3" id="KW-0547">Nucleotide-binding</keyword>
<dbReference type="PROSITE" id="PS50929">
    <property type="entry name" value="ABC_TM1F"/>
    <property type="match status" value="1"/>
</dbReference>
<evidence type="ECO:0000256" key="2">
    <source>
        <dbReference type="ARBA" id="ARBA00022692"/>
    </source>
</evidence>
<dbReference type="InterPro" id="IPR003593">
    <property type="entry name" value="AAA+_ATPase"/>
</dbReference>
<dbReference type="GO" id="GO:0016887">
    <property type="term" value="F:ATP hydrolysis activity"/>
    <property type="evidence" value="ECO:0007669"/>
    <property type="project" value="InterPro"/>
</dbReference>
<feature type="domain" description="ABC transmembrane type-1" evidence="10">
    <location>
        <begin position="32"/>
        <end position="372"/>
    </location>
</feature>